<dbReference type="SMART" id="SM00563">
    <property type="entry name" value="PlsC"/>
    <property type="match status" value="1"/>
</dbReference>
<feature type="transmembrane region" description="Helical" evidence="4">
    <location>
        <begin position="6"/>
        <end position="28"/>
    </location>
</feature>
<keyword evidence="4" id="KW-0812">Transmembrane</keyword>
<evidence type="ECO:0000256" key="1">
    <source>
        <dbReference type="ARBA" id="ARBA00005189"/>
    </source>
</evidence>
<evidence type="ECO:0000259" key="5">
    <source>
        <dbReference type="SMART" id="SM00563"/>
    </source>
</evidence>
<gene>
    <name evidence="6" type="ORF">EAT49_09365</name>
</gene>
<dbReference type="GO" id="GO:0006654">
    <property type="term" value="P:phosphatidic acid biosynthetic process"/>
    <property type="evidence" value="ECO:0007669"/>
    <property type="project" value="TreeGrafter"/>
</dbReference>
<evidence type="ECO:0000313" key="6">
    <source>
        <dbReference type="EMBL" id="ROU02534.1"/>
    </source>
</evidence>
<dbReference type="GO" id="GO:0003841">
    <property type="term" value="F:1-acylglycerol-3-phosphate O-acyltransferase activity"/>
    <property type="evidence" value="ECO:0007669"/>
    <property type="project" value="TreeGrafter"/>
</dbReference>
<keyword evidence="2 6" id="KW-0808">Transferase</keyword>
<sequence length="251" mass="27833">MTVVQTLRALVFIGQMYLMMLPIALIYLPWAVASRRGAVAGAQAYCAWVRWTAAWMVGIRTEVRGQPPEGEVLVAAKHQSFLDIILIFSAMPRPKFIMKRELVWAPILGQYALRMGCIPVDRGKRGEAMRKMVADVRAGRADPGQLIIYPQGTRIAPGVRAPYKMGTAALYEELGQPCVPVATNVGLFWPRRGIRRTPGLAVVEFLPPIPEGLPPREFMAKLEAVIEPRSNMLMAEAGFAPIREDEDGLDH</sequence>
<accession>A0A3N2R531</accession>
<comment type="pathway">
    <text evidence="1">Lipid metabolism.</text>
</comment>
<dbReference type="PANTHER" id="PTHR10434:SF40">
    <property type="entry name" value="1-ACYL-SN-GLYCEROL-3-PHOSPHATE ACYLTRANSFERASE"/>
    <property type="match status" value="1"/>
</dbReference>
<keyword evidence="4" id="KW-1133">Transmembrane helix</keyword>
<proteinExistence type="predicted"/>
<dbReference type="CDD" id="cd07989">
    <property type="entry name" value="LPLAT_AGPAT-like"/>
    <property type="match status" value="1"/>
</dbReference>
<dbReference type="AlphaFoldDB" id="A0A3N2R531"/>
<dbReference type="EMBL" id="RDRB01000004">
    <property type="protein sequence ID" value="ROU02534.1"/>
    <property type="molecule type" value="Genomic_DNA"/>
</dbReference>
<organism evidence="6 7">
    <name type="scientific">Histidinibacterium lentulum</name>
    <dbReference type="NCBI Taxonomy" id="2480588"/>
    <lineage>
        <taxon>Bacteria</taxon>
        <taxon>Pseudomonadati</taxon>
        <taxon>Pseudomonadota</taxon>
        <taxon>Alphaproteobacteria</taxon>
        <taxon>Rhodobacterales</taxon>
        <taxon>Paracoccaceae</taxon>
        <taxon>Histidinibacterium</taxon>
    </lineage>
</organism>
<dbReference type="PANTHER" id="PTHR10434">
    <property type="entry name" value="1-ACYL-SN-GLYCEROL-3-PHOSPHATE ACYLTRANSFERASE"/>
    <property type="match status" value="1"/>
</dbReference>
<protein>
    <submittedName>
        <fullName evidence="6">1-acyl-sn-glycerol-3-phosphate acyltransferase</fullName>
    </submittedName>
</protein>
<comment type="caution">
    <text evidence="6">The sequence shown here is derived from an EMBL/GenBank/DDBJ whole genome shotgun (WGS) entry which is preliminary data.</text>
</comment>
<keyword evidence="4" id="KW-0472">Membrane</keyword>
<evidence type="ECO:0000256" key="2">
    <source>
        <dbReference type="ARBA" id="ARBA00022679"/>
    </source>
</evidence>
<dbReference type="Proteomes" id="UP000268016">
    <property type="component" value="Unassembled WGS sequence"/>
</dbReference>
<feature type="domain" description="Phospholipid/glycerol acyltransferase" evidence="5">
    <location>
        <begin position="72"/>
        <end position="186"/>
    </location>
</feature>
<reference evidence="6 7" key="1">
    <citation type="submission" date="2018-10" db="EMBL/GenBank/DDBJ databases">
        <title>Histidinibacterium lentulum gen. nov., sp. nov., a marine bacterium from the culture broth of Picochlorum sp. 122.</title>
        <authorList>
            <person name="Wang G."/>
        </authorList>
    </citation>
    <scope>NUCLEOTIDE SEQUENCE [LARGE SCALE GENOMIC DNA]</scope>
    <source>
        <strain evidence="6 7">B17</strain>
    </source>
</reference>
<name>A0A3N2R531_9RHOB</name>
<dbReference type="RefSeq" id="WP_123642056.1">
    <property type="nucleotide sequence ID" value="NZ_ML119084.1"/>
</dbReference>
<keyword evidence="3 6" id="KW-0012">Acyltransferase</keyword>
<dbReference type="SUPFAM" id="SSF69593">
    <property type="entry name" value="Glycerol-3-phosphate (1)-acyltransferase"/>
    <property type="match status" value="1"/>
</dbReference>
<dbReference type="Pfam" id="PF01553">
    <property type="entry name" value="Acyltransferase"/>
    <property type="match status" value="1"/>
</dbReference>
<keyword evidence="7" id="KW-1185">Reference proteome</keyword>
<dbReference type="OrthoDB" id="5290997at2"/>
<dbReference type="InterPro" id="IPR002123">
    <property type="entry name" value="Plipid/glycerol_acylTrfase"/>
</dbReference>
<evidence type="ECO:0000256" key="3">
    <source>
        <dbReference type="ARBA" id="ARBA00023315"/>
    </source>
</evidence>
<evidence type="ECO:0000313" key="7">
    <source>
        <dbReference type="Proteomes" id="UP000268016"/>
    </source>
</evidence>
<evidence type="ECO:0000256" key="4">
    <source>
        <dbReference type="SAM" id="Phobius"/>
    </source>
</evidence>